<comment type="caution">
    <text evidence="5">The sequence shown here is derived from an EMBL/GenBank/DDBJ whole genome shotgun (WGS) entry which is preliminary data.</text>
</comment>
<dbReference type="InterPro" id="IPR004843">
    <property type="entry name" value="Calcineurin-like_PHP"/>
</dbReference>
<keyword evidence="2" id="KW-0378">Hydrolase</keyword>
<sequence length="370" mass="38319">MSRGRALAAAALALAACRAAPPAPFTVRHGAAARPPPAAAPAAPPALRALVLGDFGDETAQQAALARAVAAAHARAPFDLAFSPGDNLYDCGPDPRRPGAEACRFGDDGASVAAGFLPPADPRFARFDARFPALRREGAPVPVYLALGNHDVASGGDCGDGALPPGPQARLKACLEVAHASPVWRMPARHYVVDRGPARFIVLDSNLLLGDYGGFTLEAEAAFLRAAAAGCHERPCFVVAHHPTATAGQHRREADPAYRARAALLEQAAGGAVAAWLCGHDHDLQHLRAAAGYDVLVSGNASRGRPRERFEQVSVPGAQLLFASTAWGYLTLEVSPGAWSARFAAADGAPLHCCQASFPGRCEPVACPAP</sequence>
<keyword evidence="6" id="KW-1185">Reference proteome</keyword>
<keyword evidence="1 3" id="KW-0732">Signal</keyword>
<dbReference type="PROSITE" id="PS51257">
    <property type="entry name" value="PROKAR_LIPOPROTEIN"/>
    <property type="match status" value="1"/>
</dbReference>
<feature type="signal peptide" evidence="3">
    <location>
        <begin position="1"/>
        <end position="19"/>
    </location>
</feature>
<dbReference type="SUPFAM" id="SSF56300">
    <property type="entry name" value="Metallo-dependent phosphatases"/>
    <property type="match status" value="1"/>
</dbReference>
<dbReference type="Proteomes" id="UP000503640">
    <property type="component" value="Unassembled WGS sequence"/>
</dbReference>
<feature type="chain" id="PRO_5029799216" description="Calcineurin-like phosphoesterase domain-containing protein" evidence="3">
    <location>
        <begin position="20"/>
        <end position="370"/>
    </location>
</feature>
<evidence type="ECO:0000256" key="2">
    <source>
        <dbReference type="ARBA" id="ARBA00022801"/>
    </source>
</evidence>
<dbReference type="GO" id="GO:0016787">
    <property type="term" value="F:hydrolase activity"/>
    <property type="evidence" value="ECO:0007669"/>
    <property type="project" value="UniProtKB-KW"/>
</dbReference>
<dbReference type="PANTHER" id="PTHR10161:SF14">
    <property type="entry name" value="TARTRATE-RESISTANT ACID PHOSPHATASE TYPE 5"/>
    <property type="match status" value="1"/>
</dbReference>
<evidence type="ECO:0000256" key="3">
    <source>
        <dbReference type="SAM" id="SignalP"/>
    </source>
</evidence>
<evidence type="ECO:0000313" key="5">
    <source>
        <dbReference type="EMBL" id="GEJ58018.1"/>
    </source>
</evidence>
<organism evidence="5 6">
    <name type="scientific">Anaeromyxobacter diazotrophicus</name>
    <dbReference type="NCBI Taxonomy" id="2590199"/>
    <lineage>
        <taxon>Bacteria</taxon>
        <taxon>Pseudomonadati</taxon>
        <taxon>Myxococcota</taxon>
        <taxon>Myxococcia</taxon>
        <taxon>Myxococcales</taxon>
        <taxon>Cystobacterineae</taxon>
        <taxon>Anaeromyxobacteraceae</taxon>
        <taxon>Anaeromyxobacter</taxon>
    </lineage>
</organism>
<dbReference type="InterPro" id="IPR051558">
    <property type="entry name" value="Metallophosphoesterase_PAP"/>
</dbReference>
<dbReference type="AlphaFoldDB" id="A0A7I9VP67"/>
<feature type="domain" description="Calcineurin-like phosphoesterase" evidence="4">
    <location>
        <begin position="48"/>
        <end position="283"/>
    </location>
</feature>
<dbReference type="RefSeq" id="WP_235969630.1">
    <property type="nucleotide sequence ID" value="NZ_BJTG01000006.1"/>
</dbReference>
<dbReference type="Gene3D" id="3.60.21.10">
    <property type="match status" value="1"/>
</dbReference>
<accession>A0A7I9VP67</accession>
<protein>
    <recommendedName>
        <fullName evidence="4">Calcineurin-like phosphoesterase domain-containing protein</fullName>
    </recommendedName>
</protein>
<dbReference type="Pfam" id="PF00149">
    <property type="entry name" value="Metallophos"/>
    <property type="match status" value="1"/>
</dbReference>
<reference evidence="6" key="1">
    <citation type="journal article" date="2020" name="Appl. Environ. Microbiol.">
        <title>Diazotrophic Anaeromyxobacter Isolates from Soils.</title>
        <authorList>
            <person name="Masuda Y."/>
            <person name="Yamanaka H."/>
            <person name="Xu Z.X."/>
            <person name="Shiratori Y."/>
            <person name="Aono T."/>
            <person name="Amachi S."/>
            <person name="Senoo K."/>
            <person name="Itoh H."/>
        </authorList>
    </citation>
    <scope>NUCLEOTIDE SEQUENCE [LARGE SCALE GENOMIC DNA]</scope>
    <source>
        <strain evidence="6">R267</strain>
    </source>
</reference>
<gene>
    <name evidence="5" type="ORF">AMYX_27590</name>
</gene>
<dbReference type="EMBL" id="BJTG01000006">
    <property type="protein sequence ID" value="GEJ58018.1"/>
    <property type="molecule type" value="Genomic_DNA"/>
</dbReference>
<evidence type="ECO:0000256" key="1">
    <source>
        <dbReference type="ARBA" id="ARBA00022729"/>
    </source>
</evidence>
<dbReference type="PANTHER" id="PTHR10161">
    <property type="entry name" value="TARTRATE-RESISTANT ACID PHOSPHATASE TYPE 5"/>
    <property type="match status" value="1"/>
</dbReference>
<dbReference type="InterPro" id="IPR029052">
    <property type="entry name" value="Metallo-depent_PP-like"/>
</dbReference>
<evidence type="ECO:0000259" key="4">
    <source>
        <dbReference type="Pfam" id="PF00149"/>
    </source>
</evidence>
<name>A0A7I9VP67_9BACT</name>
<evidence type="ECO:0000313" key="6">
    <source>
        <dbReference type="Proteomes" id="UP000503640"/>
    </source>
</evidence>
<proteinExistence type="predicted"/>